<dbReference type="FunFam" id="3.20.20.190:FF:000039">
    <property type="entry name" value="Phosphoinositide phospholipase C"/>
    <property type="match status" value="1"/>
</dbReference>
<dbReference type="GO" id="GO:0048015">
    <property type="term" value="P:phosphatidylinositol-mediated signaling"/>
    <property type="evidence" value="ECO:0007669"/>
    <property type="project" value="TreeGrafter"/>
</dbReference>
<reference evidence="10 11" key="1">
    <citation type="journal article" date="2016" name="Genome Biol. Evol.">
        <title>Divergent and convergent evolution of fungal pathogenicity.</title>
        <authorList>
            <person name="Shang Y."/>
            <person name="Xiao G."/>
            <person name="Zheng P."/>
            <person name="Cen K."/>
            <person name="Zhan S."/>
            <person name="Wang C."/>
        </authorList>
    </citation>
    <scope>NUCLEOTIDE SEQUENCE [LARGE SCALE GENOMIC DNA]</scope>
    <source>
        <strain evidence="10 11">RCEF 264</strain>
    </source>
</reference>
<protein>
    <recommendedName>
        <fullName evidence="7">Phosphoinositide phospholipase C</fullName>
        <ecNumber evidence="7">3.1.4.11</ecNumber>
    </recommendedName>
</protein>
<gene>
    <name evidence="10" type="ORF">SPI_06661</name>
</gene>
<dbReference type="Pfam" id="PF23617">
    <property type="entry name" value="EF-hand_15"/>
    <property type="match status" value="1"/>
</dbReference>
<keyword evidence="4 7" id="KW-0443">Lipid metabolism</keyword>
<sequence>MATRAALPETRAAGGPPPFTAAAADDGTTTPEVVLEASLMAHLRRIFDLNADKTDNQWHRDQVATFFSHVQGGRVGVGVGAGVGAGADDGAAAATVDGLDFHGFLRYMTSPEADAVAPWPAEDVDNYPLSSYFISSSHNTYLTGNQLYSDASTDAYRTVLERGCRCIEIDVWDGEADDDSSDSSSDEDGGGGGGKKHDRGRSSSTSTSSSDEDAADPVARQKKVALRKERLRRAKEKLPSSLTARLGKTTLGRRLEHYVEAKIEGKPAAVPVLSPSPTPTPGKTVSATVPANTEAVTTAMPVPKPPVEPRVLHGHTLTKEVPFRDVCAAIRAHAFRTTDLPLIVSLEVHCNGQQQDVMVQIMEQEWPGLLLAPPAQVAVTLPAPGSLRNKILVKVKYVPPPPPNDTAGGTGADPAVQKAAPGLAGSTITTTTTTTTTATAAAGKAKTKAAKIIAALSRLGIYTQSVSFKSLFQPEAALPTHVFSLSEKSLMEVHAKHGPALFHHNRRFLMRAYPSGLRIGSSNLDPATFWRRGVQIVALNWQNWDEGIMLNEAMFVGSGGYVLKPAGYRGDKLGQPAQTTAGQGAQPLTTSFPPPPTAPHAGLSSSSLPIVFHTLNLSITFFAAQGLTLPLHRHRRGGGSSSGSVDESNPSVAAGSAAAAGAASPPRLASRRSTAGTSAITAASLSSAVSAVVAQAASAASAASITGRPLRPYVKVELHVDANPEQPDAAGGGADDDKEKDKDANGKEGEYKARTRVGKLGDDPGGPGPGCSADFGQDVVAFAGVPMAALLPATNTAAAAETTDTTATASALSFVRFLVKDTAGAMRRDPLLGWAAVRLDRLQPGYRLVRLRDPGHGRPTGAVLLVKIAKKVT</sequence>
<dbReference type="Gene3D" id="3.20.20.190">
    <property type="entry name" value="Phosphatidylinositol (PI) phosphodiesterase"/>
    <property type="match status" value="2"/>
</dbReference>
<evidence type="ECO:0000313" key="10">
    <source>
        <dbReference type="EMBL" id="OAA58588.1"/>
    </source>
</evidence>
<evidence type="ECO:0000256" key="2">
    <source>
        <dbReference type="ARBA" id="ARBA00022801"/>
    </source>
</evidence>
<proteinExistence type="predicted"/>
<dbReference type="STRING" id="1081102.A0A167RH39"/>
<dbReference type="GO" id="GO:0051209">
    <property type="term" value="P:release of sequestered calcium ion into cytosol"/>
    <property type="evidence" value="ECO:0007669"/>
    <property type="project" value="TreeGrafter"/>
</dbReference>
<comment type="caution">
    <text evidence="10">The sequence shown here is derived from an EMBL/GenBank/DDBJ whole genome shotgun (WGS) entry which is preliminary data.</text>
</comment>
<accession>A0A167RH39</accession>
<dbReference type="InterPro" id="IPR001192">
    <property type="entry name" value="PI-PLC_fam"/>
</dbReference>
<dbReference type="Gene3D" id="2.60.40.150">
    <property type="entry name" value="C2 domain"/>
    <property type="match status" value="1"/>
</dbReference>
<dbReference type="InterPro" id="IPR035892">
    <property type="entry name" value="C2_domain_sf"/>
</dbReference>
<evidence type="ECO:0000256" key="7">
    <source>
        <dbReference type="RuleBase" id="RU361133"/>
    </source>
</evidence>
<feature type="region of interest" description="Disordered" evidence="8">
    <location>
        <begin position="634"/>
        <end position="670"/>
    </location>
</feature>
<keyword evidence="3 7" id="KW-0442">Lipid degradation</keyword>
<dbReference type="OrthoDB" id="269822at2759"/>
<dbReference type="InterPro" id="IPR000909">
    <property type="entry name" value="PLipase_C_PInositol-sp_X_dom"/>
</dbReference>
<evidence type="ECO:0000256" key="4">
    <source>
        <dbReference type="ARBA" id="ARBA00023098"/>
    </source>
</evidence>
<dbReference type="EMBL" id="AZHD01000012">
    <property type="protein sequence ID" value="OAA58588.1"/>
    <property type="molecule type" value="Genomic_DNA"/>
</dbReference>
<dbReference type="SMART" id="SM00149">
    <property type="entry name" value="PLCYc"/>
    <property type="match status" value="1"/>
</dbReference>
<keyword evidence="5" id="KW-0807">Transducer</keyword>
<dbReference type="PANTHER" id="PTHR10336">
    <property type="entry name" value="PHOSPHOINOSITIDE-SPECIFIC PHOSPHOLIPASE C FAMILY PROTEIN"/>
    <property type="match status" value="1"/>
</dbReference>
<feature type="region of interest" description="Disordered" evidence="8">
    <location>
        <begin position="722"/>
        <end position="772"/>
    </location>
</feature>
<dbReference type="PANTHER" id="PTHR10336:SF82">
    <property type="entry name" value="PHOSPHOINOSITIDE PHOSPHOLIPASE C"/>
    <property type="match status" value="1"/>
</dbReference>
<evidence type="ECO:0000256" key="5">
    <source>
        <dbReference type="ARBA" id="ARBA00023224"/>
    </source>
</evidence>
<comment type="catalytic activity">
    <reaction evidence="1 7">
        <text>a 1,2-diacyl-sn-glycero-3-phospho-(1D-myo-inositol-4,5-bisphosphate) + H2O = 1D-myo-inositol 1,4,5-trisphosphate + a 1,2-diacyl-sn-glycerol + H(+)</text>
        <dbReference type="Rhea" id="RHEA:33179"/>
        <dbReference type="ChEBI" id="CHEBI:15377"/>
        <dbReference type="ChEBI" id="CHEBI:15378"/>
        <dbReference type="ChEBI" id="CHEBI:17815"/>
        <dbReference type="ChEBI" id="CHEBI:58456"/>
        <dbReference type="ChEBI" id="CHEBI:203600"/>
        <dbReference type="EC" id="3.1.4.11"/>
    </reaction>
</comment>
<dbReference type="InterPro" id="IPR001711">
    <property type="entry name" value="PLipase_C_Pinositol-sp_Y"/>
</dbReference>
<comment type="function">
    <text evidence="6">The production of the second messenger molecules diacylglycerol (DAG) and inositol 1,4,5-trisphosphate (IP3) is mediated by activated phosphatidylinositol-specific phospholipase C enzymes.</text>
</comment>
<evidence type="ECO:0000313" key="11">
    <source>
        <dbReference type="Proteomes" id="UP000076874"/>
    </source>
</evidence>
<feature type="domain" description="PI-PLC Y-box" evidence="9">
    <location>
        <begin position="456"/>
        <end position="569"/>
    </location>
</feature>
<dbReference type="InterPro" id="IPR017946">
    <property type="entry name" value="PLC-like_Pdiesterase_TIM-brl"/>
</dbReference>
<feature type="region of interest" description="Disordered" evidence="8">
    <location>
        <begin position="573"/>
        <end position="603"/>
    </location>
</feature>
<dbReference type="InterPro" id="IPR056584">
    <property type="entry name" value="EF-hand_15"/>
</dbReference>
<organism evidence="10 11">
    <name type="scientific">Niveomyces insectorum RCEF 264</name>
    <dbReference type="NCBI Taxonomy" id="1081102"/>
    <lineage>
        <taxon>Eukaryota</taxon>
        <taxon>Fungi</taxon>
        <taxon>Dikarya</taxon>
        <taxon>Ascomycota</taxon>
        <taxon>Pezizomycotina</taxon>
        <taxon>Sordariomycetes</taxon>
        <taxon>Hypocreomycetidae</taxon>
        <taxon>Hypocreales</taxon>
        <taxon>Cordycipitaceae</taxon>
        <taxon>Niveomyces</taxon>
    </lineage>
</organism>
<evidence type="ECO:0000259" key="9">
    <source>
        <dbReference type="PROSITE" id="PS50008"/>
    </source>
</evidence>
<dbReference type="AlphaFoldDB" id="A0A167RH39"/>
<feature type="compositionally biased region" description="Acidic residues" evidence="8">
    <location>
        <begin position="175"/>
        <end position="189"/>
    </location>
</feature>
<feature type="compositionally biased region" description="Low complexity" evidence="8">
    <location>
        <begin position="573"/>
        <end position="590"/>
    </location>
</feature>
<feature type="compositionally biased region" description="Basic residues" evidence="8">
    <location>
        <begin position="220"/>
        <end position="235"/>
    </location>
</feature>
<feature type="compositionally biased region" description="Basic and acidic residues" evidence="8">
    <location>
        <begin position="735"/>
        <end position="753"/>
    </location>
</feature>
<dbReference type="PROSITE" id="PS50008">
    <property type="entry name" value="PIPLC_Y_DOMAIN"/>
    <property type="match status" value="1"/>
</dbReference>
<dbReference type="SUPFAM" id="SSF51695">
    <property type="entry name" value="PLC-like phosphodiesterases"/>
    <property type="match status" value="1"/>
</dbReference>
<dbReference type="EC" id="3.1.4.11" evidence="7"/>
<feature type="region of interest" description="Disordered" evidence="8">
    <location>
        <begin position="175"/>
        <end position="244"/>
    </location>
</feature>
<dbReference type="Pfam" id="PF00387">
    <property type="entry name" value="PI-PLC-Y"/>
    <property type="match status" value="1"/>
</dbReference>
<dbReference type="PROSITE" id="PS50007">
    <property type="entry name" value="PIPLC_X_DOMAIN"/>
    <property type="match status" value="1"/>
</dbReference>
<feature type="compositionally biased region" description="Low complexity" evidence="8">
    <location>
        <begin position="642"/>
        <end position="670"/>
    </location>
</feature>
<dbReference type="GO" id="GO:0016042">
    <property type="term" value="P:lipid catabolic process"/>
    <property type="evidence" value="ECO:0007669"/>
    <property type="project" value="UniProtKB-KW"/>
</dbReference>
<evidence type="ECO:0000256" key="6">
    <source>
        <dbReference type="ARBA" id="ARBA00059664"/>
    </source>
</evidence>
<dbReference type="PRINTS" id="PR00390">
    <property type="entry name" value="PHPHLIPASEC"/>
</dbReference>
<dbReference type="Proteomes" id="UP000076874">
    <property type="component" value="Unassembled WGS sequence"/>
</dbReference>
<evidence type="ECO:0000256" key="1">
    <source>
        <dbReference type="ARBA" id="ARBA00001195"/>
    </source>
</evidence>
<dbReference type="GO" id="GO:0004435">
    <property type="term" value="F:phosphatidylinositol-4,5-bisphosphate phospholipase C activity"/>
    <property type="evidence" value="ECO:0007669"/>
    <property type="project" value="UniProtKB-EC"/>
</dbReference>
<keyword evidence="2 7" id="KW-0378">Hydrolase</keyword>
<name>A0A167RH39_9HYPO</name>
<dbReference type="Pfam" id="PF00388">
    <property type="entry name" value="PI-PLC-X"/>
    <property type="match status" value="1"/>
</dbReference>
<keyword evidence="11" id="KW-1185">Reference proteome</keyword>
<dbReference type="SMART" id="SM00148">
    <property type="entry name" value="PLCXc"/>
    <property type="match status" value="1"/>
</dbReference>
<evidence type="ECO:0000256" key="3">
    <source>
        <dbReference type="ARBA" id="ARBA00022963"/>
    </source>
</evidence>
<evidence type="ECO:0000256" key="8">
    <source>
        <dbReference type="SAM" id="MobiDB-lite"/>
    </source>
</evidence>
<feature type="region of interest" description="Disordered" evidence="8">
    <location>
        <begin position="1"/>
        <end position="27"/>
    </location>
</feature>